<comment type="similarity">
    <text evidence="1">Belongs to the ATP-dependent AMP-binding enzyme family.</text>
</comment>
<dbReference type="SUPFAM" id="SSF56801">
    <property type="entry name" value="Acetyl-CoA synthetase-like"/>
    <property type="match status" value="1"/>
</dbReference>
<evidence type="ECO:0000256" key="4">
    <source>
        <dbReference type="ARBA" id="ARBA00022832"/>
    </source>
</evidence>
<dbReference type="Pfam" id="PF00501">
    <property type="entry name" value="AMP-binding"/>
    <property type="match status" value="1"/>
</dbReference>
<dbReference type="GO" id="GO:0005524">
    <property type="term" value="F:ATP binding"/>
    <property type="evidence" value="ECO:0007669"/>
    <property type="project" value="UniProtKB-KW"/>
</dbReference>
<dbReference type="OrthoDB" id="1700726at2759"/>
<dbReference type="GO" id="GO:0004467">
    <property type="term" value="F:long-chain fatty acid-CoA ligase activity"/>
    <property type="evidence" value="ECO:0007669"/>
    <property type="project" value="UniProtKB-EC"/>
</dbReference>
<evidence type="ECO:0000256" key="5">
    <source>
        <dbReference type="ARBA" id="ARBA00022840"/>
    </source>
</evidence>
<dbReference type="InterPro" id="IPR042099">
    <property type="entry name" value="ANL_N_sf"/>
</dbReference>
<gene>
    <name evidence="8" type="ORF">SBAD_LOCUS8307</name>
</gene>
<evidence type="ECO:0000256" key="3">
    <source>
        <dbReference type="ARBA" id="ARBA00022741"/>
    </source>
</evidence>
<dbReference type="PANTHER" id="PTHR43272:SF83">
    <property type="entry name" value="ACYL-COA SYNTHETASE LONG-CHAIN, ISOFORM J"/>
    <property type="match status" value="1"/>
</dbReference>
<dbReference type="EC" id="6.2.1.3" evidence="6"/>
<evidence type="ECO:0000313" key="8">
    <source>
        <dbReference type="EMBL" id="VDP16412.1"/>
    </source>
</evidence>
<protein>
    <recommendedName>
        <fullName evidence="6">long-chain-fatty-acid--CoA ligase</fullName>
        <ecNumber evidence="6">6.2.1.3</ecNumber>
    </recommendedName>
</protein>
<dbReference type="EMBL" id="UZAM01011464">
    <property type="protein sequence ID" value="VDP16412.1"/>
    <property type="molecule type" value="Genomic_DNA"/>
</dbReference>
<dbReference type="InterPro" id="IPR000873">
    <property type="entry name" value="AMP-dep_synth/lig_dom"/>
</dbReference>
<dbReference type="GO" id="GO:0005783">
    <property type="term" value="C:endoplasmic reticulum"/>
    <property type="evidence" value="ECO:0007669"/>
    <property type="project" value="TreeGrafter"/>
</dbReference>
<keyword evidence="4" id="KW-0276">Fatty acid metabolism</keyword>
<dbReference type="WBParaSite" id="SBAD_0000861601-mRNA-1">
    <property type="protein sequence ID" value="SBAD_0000861601-mRNA-1"/>
    <property type="gene ID" value="SBAD_0000861601"/>
</dbReference>
<name>A0A183IXF9_9BILA</name>
<keyword evidence="4" id="KW-0443">Lipid metabolism</keyword>
<dbReference type="AlphaFoldDB" id="A0A183IXF9"/>
<proteinExistence type="inferred from homology"/>
<keyword evidence="5" id="KW-0067">ATP-binding</keyword>
<evidence type="ECO:0000256" key="2">
    <source>
        <dbReference type="ARBA" id="ARBA00022598"/>
    </source>
</evidence>
<evidence type="ECO:0000313" key="10">
    <source>
        <dbReference type="WBParaSite" id="SBAD_0000861601-mRNA-1"/>
    </source>
</evidence>
<keyword evidence="9" id="KW-1185">Reference proteome</keyword>
<dbReference type="PANTHER" id="PTHR43272">
    <property type="entry name" value="LONG-CHAIN-FATTY-ACID--COA LIGASE"/>
    <property type="match status" value="1"/>
</dbReference>
<organism evidence="10">
    <name type="scientific">Soboliphyme baturini</name>
    <dbReference type="NCBI Taxonomy" id="241478"/>
    <lineage>
        <taxon>Eukaryota</taxon>
        <taxon>Metazoa</taxon>
        <taxon>Ecdysozoa</taxon>
        <taxon>Nematoda</taxon>
        <taxon>Enoplea</taxon>
        <taxon>Dorylaimia</taxon>
        <taxon>Dioctophymatida</taxon>
        <taxon>Dioctophymatoidea</taxon>
        <taxon>Soboliphymatidae</taxon>
        <taxon>Soboliphyme</taxon>
    </lineage>
</organism>
<evidence type="ECO:0000256" key="1">
    <source>
        <dbReference type="ARBA" id="ARBA00006432"/>
    </source>
</evidence>
<dbReference type="GO" id="GO:0005811">
    <property type="term" value="C:lipid droplet"/>
    <property type="evidence" value="ECO:0007669"/>
    <property type="project" value="TreeGrafter"/>
</dbReference>
<evidence type="ECO:0000259" key="7">
    <source>
        <dbReference type="Pfam" id="PF00501"/>
    </source>
</evidence>
<accession>A0A183IXF9</accession>
<dbReference type="Proteomes" id="UP000270296">
    <property type="component" value="Unassembled WGS sequence"/>
</dbReference>
<dbReference type="Gene3D" id="3.40.50.12780">
    <property type="entry name" value="N-terminal domain of ligase-like"/>
    <property type="match status" value="1"/>
</dbReference>
<reference evidence="8 9" key="2">
    <citation type="submission" date="2018-11" db="EMBL/GenBank/DDBJ databases">
        <authorList>
            <consortium name="Pathogen Informatics"/>
        </authorList>
    </citation>
    <scope>NUCLEOTIDE SEQUENCE [LARGE SCALE GENOMIC DNA]</scope>
</reference>
<dbReference type="GO" id="GO:0005886">
    <property type="term" value="C:plasma membrane"/>
    <property type="evidence" value="ECO:0007669"/>
    <property type="project" value="TreeGrafter"/>
</dbReference>
<sequence length="291" mass="33392">MGMFGEEKYALWIRCVLMLLQFWNWLYNILSYIPFLILENPPARVENSKRIKAKPLFENEECVAYRNVDSFDHLLTKEFDDVDTIDRLWERSVMSFTKNPCMGVREVLSVEREKQPNGKIYEKMNLGKYIWYSYEEVDEMVQHISSGLITFGHKPGVNLIIFAETQAKWMITALACVKDRIPVVTVYSTLGEAAIIRAVNQTQSETVVTSEHLLPKVAKILSKCSSIRRLVYFESEKGFFDRSSIEQLTRLPFISFAELLKMGESKGKIVEKRYAADSDGLACCSACCSIA</sequence>
<evidence type="ECO:0000313" key="9">
    <source>
        <dbReference type="Proteomes" id="UP000270296"/>
    </source>
</evidence>
<keyword evidence="2" id="KW-0436">Ligase</keyword>
<keyword evidence="3" id="KW-0547">Nucleotide-binding</keyword>
<reference evidence="10" key="1">
    <citation type="submission" date="2016-06" db="UniProtKB">
        <authorList>
            <consortium name="WormBaseParasite"/>
        </authorList>
    </citation>
    <scope>IDENTIFICATION</scope>
</reference>
<dbReference type="GO" id="GO:0035336">
    <property type="term" value="P:long-chain fatty-acyl-CoA metabolic process"/>
    <property type="evidence" value="ECO:0007669"/>
    <property type="project" value="TreeGrafter"/>
</dbReference>
<evidence type="ECO:0000256" key="6">
    <source>
        <dbReference type="ARBA" id="ARBA00026121"/>
    </source>
</evidence>
<feature type="domain" description="AMP-dependent synthetase/ligase" evidence="7">
    <location>
        <begin position="123"/>
        <end position="229"/>
    </location>
</feature>
<dbReference type="GO" id="GO:0030182">
    <property type="term" value="P:neuron differentiation"/>
    <property type="evidence" value="ECO:0007669"/>
    <property type="project" value="TreeGrafter"/>
</dbReference>